<dbReference type="Proteomes" id="UP000663932">
    <property type="component" value="Chromosome"/>
</dbReference>
<proteinExistence type="predicted"/>
<organism evidence="2 3">
    <name type="scientific">Lactobacillus gasseri</name>
    <dbReference type="NCBI Taxonomy" id="1596"/>
    <lineage>
        <taxon>Bacteria</taxon>
        <taxon>Bacillati</taxon>
        <taxon>Bacillota</taxon>
        <taxon>Bacilli</taxon>
        <taxon>Lactobacillales</taxon>
        <taxon>Lactobacillaceae</taxon>
        <taxon>Lactobacillus</taxon>
    </lineage>
</organism>
<dbReference type="GO" id="GO:0005524">
    <property type="term" value="F:ATP binding"/>
    <property type="evidence" value="ECO:0007669"/>
    <property type="project" value="UniProtKB-KW"/>
</dbReference>
<dbReference type="RefSeq" id="WP_144231101.1">
    <property type="nucleotide sequence ID" value="NZ_CABHMU010000001.1"/>
</dbReference>
<keyword evidence="2" id="KW-0547">Nucleotide-binding</keyword>
<dbReference type="SUPFAM" id="SSF52540">
    <property type="entry name" value="P-loop containing nucleoside triphosphate hydrolases"/>
    <property type="match status" value="1"/>
</dbReference>
<dbReference type="InterPro" id="IPR003593">
    <property type="entry name" value="AAA+_ATPase"/>
</dbReference>
<dbReference type="SMART" id="SM00382">
    <property type="entry name" value="AAA"/>
    <property type="match status" value="1"/>
</dbReference>
<evidence type="ECO:0000259" key="1">
    <source>
        <dbReference type="SMART" id="SM00382"/>
    </source>
</evidence>
<keyword evidence="2" id="KW-0067">ATP-binding</keyword>
<dbReference type="InterPro" id="IPR003959">
    <property type="entry name" value="ATPase_AAA_core"/>
</dbReference>
<name>A0A8A4UXR0_LACGS</name>
<sequence length="430" mass="49526">MLIEFTVKNYASFKDETTLSAETGSRLRKLKETNTFSYKHPALLKSLLLFGPNGSGKSQLINALARMRTIVTRPTQTVTDTLIYNPFMFNEDSRKKDTVFKVKIELKNIIYIYSFAYNFKEVTQESLIRYKNNKKTLIFSRHNMEIETSDSFLATSIPKLRKNALFLYLAQAENNVDCGLVYKWFSENLIFIGSGNQFRIPDELLNLMKNEYLKQEMISFLSFADFNISDIEVRDIPVVRGDSHLPKGEVEESYPETVKELFTIHKVYDKDKVISTGELPLTFESVGTRRLFYIVLAMMLAQINGNEKTILIDEFDDSLHVELASALVKIFNSNENLNQFIITTHDIHLLDSSLRIDQIYLLDKDFHGISNLKSIFDFEDARNKGRRDISFAKRYLQGKFGAVPVIDVEGLLDVLQMIHAKYGDEDGKKK</sequence>
<evidence type="ECO:0000313" key="2">
    <source>
        <dbReference type="EMBL" id="QTD66740.1"/>
    </source>
</evidence>
<accession>A0A8A4UXR0</accession>
<protein>
    <submittedName>
        <fullName evidence="2">ATP-binding protein</fullName>
    </submittedName>
</protein>
<evidence type="ECO:0000313" key="3">
    <source>
        <dbReference type="Proteomes" id="UP000663932"/>
    </source>
</evidence>
<dbReference type="Pfam" id="PF13304">
    <property type="entry name" value="AAA_21"/>
    <property type="match status" value="1"/>
</dbReference>
<feature type="domain" description="AAA+ ATPase" evidence="1">
    <location>
        <begin position="43"/>
        <end position="365"/>
    </location>
</feature>
<dbReference type="GO" id="GO:0016887">
    <property type="term" value="F:ATP hydrolysis activity"/>
    <property type="evidence" value="ECO:0007669"/>
    <property type="project" value="InterPro"/>
</dbReference>
<dbReference type="Gene3D" id="3.40.50.300">
    <property type="entry name" value="P-loop containing nucleotide triphosphate hydrolases"/>
    <property type="match status" value="1"/>
</dbReference>
<dbReference type="PANTHER" id="PTHR40396">
    <property type="entry name" value="ATPASE-LIKE PROTEIN"/>
    <property type="match status" value="1"/>
</dbReference>
<reference evidence="2" key="1">
    <citation type="submission" date="2021-03" db="EMBL/GenBank/DDBJ databases">
        <title>Whole genome sequence of Lactobacillus gasseri HL75.</title>
        <authorList>
            <person name="Kim J.-M."/>
            <person name="Chung S.H."/>
            <person name="Kim J.-S."/>
        </authorList>
    </citation>
    <scope>NUCLEOTIDE SEQUENCE</scope>
    <source>
        <strain evidence="2">HL75</strain>
    </source>
</reference>
<dbReference type="EMBL" id="CP071801">
    <property type="protein sequence ID" value="QTD66740.1"/>
    <property type="molecule type" value="Genomic_DNA"/>
</dbReference>
<gene>
    <name evidence="2" type="ORF">J3E67_001107</name>
</gene>
<dbReference type="AlphaFoldDB" id="A0A8A4UXR0"/>
<dbReference type="InterPro" id="IPR027417">
    <property type="entry name" value="P-loop_NTPase"/>
</dbReference>
<dbReference type="PANTHER" id="PTHR40396:SF1">
    <property type="entry name" value="ATPASE AAA-TYPE CORE DOMAIN-CONTAINING PROTEIN"/>
    <property type="match status" value="1"/>
</dbReference>